<proteinExistence type="predicted"/>
<dbReference type="EMBL" id="CALNXI010000509">
    <property type="protein sequence ID" value="CAH3028395.1"/>
    <property type="molecule type" value="Genomic_DNA"/>
</dbReference>
<dbReference type="Proteomes" id="UP001159427">
    <property type="component" value="Unassembled WGS sequence"/>
</dbReference>
<gene>
    <name evidence="1" type="ORF">PEVE_00033960</name>
</gene>
<comment type="caution">
    <text evidence="1">The sequence shown here is derived from an EMBL/GenBank/DDBJ whole genome shotgun (WGS) entry which is preliminary data.</text>
</comment>
<protein>
    <submittedName>
        <fullName evidence="1">Uncharacterized protein</fullName>
    </submittedName>
</protein>
<evidence type="ECO:0000313" key="1">
    <source>
        <dbReference type="EMBL" id="CAH3028395.1"/>
    </source>
</evidence>
<keyword evidence="2" id="KW-1185">Reference proteome</keyword>
<organism evidence="1 2">
    <name type="scientific">Porites evermanni</name>
    <dbReference type="NCBI Taxonomy" id="104178"/>
    <lineage>
        <taxon>Eukaryota</taxon>
        <taxon>Metazoa</taxon>
        <taxon>Cnidaria</taxon>
        <taxon>Anthozoa</taxon>
        <taxon>Hexacorallia</taxon>
        <taxon>Scleractinia</taxon>
        <taxon>Fungiina</taxon>
        <taxon>Poritidae</taxon>
        <taxon>Porites</taxon>
    </lineage>
</organism>
<accession>A0ABN8MFF2</accession>
<evidence type="ECO:0000313" key="2">
    <source>
        <dbReference type="Proteomes" id="UP001159427"/>
    </source>
</evidence>
<dbReference type="Gene3D" id="3.30.70.1820">
    <property type="entry name" value="L1 transposable element, RRM domain"/>
    <property type="match status" value="1"/>
</dbReference>
<name>A0ABN8MFF2_9CNID</name>
<reference evidence="1 2" key="1">
    <citation type="submission" date="2022-05" db="EMBL/GenBank/DDBJ databases">
        <authorList>
            <consortium name="Genoscope - CEA"/>
            <person name="William W."/>
        </authorList>
    </citation>
    <scope>NUCLEOTIDE SEQUENCE [LARGE SCALE GENOMIC DNA]</scope>
</reference>
<sequence>MEQIRLIKAKLNGLDHRCNKLRLAIDEMQAYSYQYNIKIFGLPTFAEQENTESTAKLCLQLFQSMGVKDVSMQDIAIAHRVPECKALCRPNPIICKFVRRQVKERVMAARKEVSKVAPSQLGYGDEVSLSHLGIYDHLSLLNQALLTEAKKVQQAKGFLK</sequence>